<evidence type="ECO:0000259" key="8">
    <source>
        <dbReference type="SMART" id="SM00385"/>
    </source>
</evidence>
<dbReference type="PROSITE" id="PS00292">
    <property type="entry name" value="CYCLINS"/>
    <property type="match status" value="1"/>
</dbReference>
<name>A0AAV1A931_VICFA</name>
<dbReference type="AlphaFoldDB" id="A0AAV1A931"/>
<dbReference type="Pfam" id="PF00134">
    <property type="entry name" value="Cyclin_N"/>
    <property type="match status" value="1"/>
</dbReference>
<comment type="similarity">
    <text evidence="1">Belongs to the cyclin family. Cyclin AB subfamily.</text>
</comment>
<dbReference type="GO" id="GO:0016538">
    <property type="term" value="F:cyclin-dependent protein serine/threonine kinase regulator activity"/>
    <property type="evidence" value="ECO:0007669"/>
    <property type="project" value="InterPro"/>
</dbReference>
<evidence type="ECO:0000313" key="11">
    <source>
        <dbReference type="Proteomes" id="UP001157006"/>
    </source>
</evidence>
<dbReference type="InterPro" id="IPR004367">
    <property type="entry name" value="Cyclin_C-dom"/>
</dbReference>
<dbReference type="Gene3D" id="1.10.472.10">
    <property type="entry name" value="Cyclin-like"/>
    <property type="match status" value="2"/>
</dbReference>
<dbReference type="EMBL" id="OX451738">
    <property type="protein sequence ID" value="CAI8605862.1"/>
    <property type="molecule type" value="Genomic_DNA"/>
</dbReference>
<organism evidence="10 11">
    <name type="scientific">Vicia faba</name>
    <name type="common">Broad bean</name>
    <name type="synonym">Faba vulgaris</name>
    <dbReference type="NCBI Taxonomy" id="3906"/>
    <lineage>
        <taxon>Eukaryota</taxon>
        <taxon>Viridiplantae</taxon>
        <taxon>Streptophyta</taxon>
        <taxon>Embryophyta</taxon>
        <taxon>Tracheophyta</taxon>
        <taxon>Spermatophyta</taxon>
        <taxon>Magnoliopsida</taxon>
        <taxon>eudicotyledons</taxon>
        <taxon>Gunneridae</taxon>
        <taxon>Pentapetalae</taxon>
        <taxon>rosids</taxon>
        <taxon>fabids</taxon>
        <taxon>Fabales</taxon>
        <taxon>Fabaceae</taxon>
        <taxon>Papilionoideae</taxon>
        <taxon>50 kb inversion clade</taxon>
        <taxon>NPAAA clade</taxon>
        <taxon>Hologalegina</taxon>
        <taxon>IRL clade</taxon>
        <taxon>Fabeae</taxon>
        <taxon>Vicia</taxon>
    </lineage>
</organism>
<protein>
    <recommendedName>
        <fullName evidence="6">B-like cyclin</fullName>
    </recommendedName>
</protein>
<keyword evidence="5" id="KW-0131">Cell cycle</keyword>
<evidence type="ECO:0000256" key="6">
    <source>
        <dbReference type="ARBA" id="ARBA00032263"/>
    </source>
</evidence>
<feature type="domain" description="Cyclin C-terminal" evidence="9">
    <location>
        <begin position="287"/>
        <end position="410"/>
    </location>
</feature>
<dbReference type="SUPFAM" id="SSF47954">
    <property type="entry name" value="Cyclin-like"/>
    <property type="match status" value="2"/>
</dbReference>
<evidence type="ECO:0000259" key="9">
    <source>
        <dbReference type="SMART" id="SM01332"/>
    </source>
</evidence>
<dbReference type="PIRSF" id="PIRSF001771">
    <property type="entry name" value="Cyclin_A_B_D_E"/>
    <property type="match status" value="1"/>
</dbReference>
<evidence type="ECO:0000256" key="4">
    <source>
        <dbReference type="ARBA" id="ARBA00023127"/>
    </source>
</evidence>
<evidence type="ECO:0000256" key="7">
    <source>
        <dbReference type="RuleBase" id="RU000383"/>
    </source>
</evidence>
<dbReference type="SMART" id="SM00385">
    <property type="entry name" value="CYCLIN"/>
    <property type="match status" value="2"/>
</dbReference>
<dbReference type="GO" id="GO:0051301">
    <property type="term" value="P:cell division"/>
    <property type="evidence" value="ECO:0007669"/>
    <property type="project" value="UniProtKB-KW"/>
</dbReference>
<feature type="domain" description="Cyclin-like" evidence="8">
    <location>
        <begin position="194"/>
        <end position="278"/>
    </location>
</feature>
<reference evidence="10 11" key="1">
    <citation type="submission" date="2023-01" db="EMBL/GenBank/DDBJ databases">
        <authorList>
            <person name="Kreplak J."/>
        </authorList>
    </citation>
    <scope>NUCLEOTIDE SEQUENCE [LARGE SCALE GENOMIC DNA]</scope>
</reference>
<comment type="subunit">
    <text evidence="2">Interacts with the CDC2 protein kinase to form a serine/threonine kinase holoenzyme complex also known as maturation promoting factor (MPF). The cyclin subunit imparts substrate specificity to the complex.</text>
</comment>
<dbReference type="GO" id="GO:0044772">
    <property type="term" value="P:mitotic cell cycle phase transition"/>
    <property type="evidence" value="ECO:0007669"/>
    <property type="project" value="InterPro"/>
</dbReference>
<evidence type="ECO:0000256" key="2">
    <source>
        <dbReference type="ARBA" id="ARBA00011177"/>
    </source>
</evidence>
<sequence length="416" mass="47525">MNKENVENVRVTRARARAMKATSTTVIGLRDVTNISTKSSHNNKRIHTSNLQKNEGCKKRKTKAASEENASLQVLTTKENVQKELAKDSSTTTMKDSLQQQVQPYLIVTRFSMQNSVNSPIEDINLICEKLRTSVGFGIVDIDLEAKDSPVWTSYAPDIYYNVHVRECEKRPLANYMEKVQQDITPTMRGILVDWLVEVSDEYKLVPDTLYLTVNLIDRFLSCRVITRQRLQLLGVTCMLISSKYEEISAPGLEDFVTITDNTYSKKEMLKMEKEVLNVLHFQLSVPTIKTFLRRFVQAAQSSYKVAYPELEFMANYLAELALVEYSFLLFQPSKIAASAVFLARWTLGQSEHPWNPTLEHYTNYKASELKTTVLALLDLQRNTKSCGLNGVRDKYKQDKFKSVANFSPKPVEPLF</sequence>
<keyword evidence="3" id="KW-0132">Cell division</keyword>
<dbReference type="InterPro" id="IPR048258">
    <property type="entry name" value="Cyclins_cyclin-box"/>
</dbReference>
<gene>
    <name evidence="10" type="ORF">VFH_III202440</name>
</gene>
<dbReference type="SMART" id="SM01332">
    <property type="entry name" value="Cyclin_C"/>
    <property type="match status" value="1"/>
</dbReference>
<dbReference type="Pfam" id="PF02984">
    <property type="entry name" value="Cyclin_C"/>
    <property type="match status" value="1"/>
</dbReference>
<dbReference type="Proteomes" id="UP001157006">
    <property type="component" value="Chromosome 3"/>
</dbReference>
<accession>A0AAV1A931</accession>
<dbReference type="InterPro" id="IPR046965">
    <property type="entry name" value="Cyclin_A/B-like"/>
</dbReference>
<dbReference type="InterPro" id="IPR039361">
    <property type="entry name" value="Cyclin"/>
</dbReference>
<evidence type="ECO:0000313" key="10">
    <source>
        <dbReference type="EMBL" id="CAI8605862.1"/>
    </source>
</evidence>
<dbReference type="FunFam" id="1.10.472.10:FF:000167">
    <property type="entry name" value="Mitotic cyclin 6"/>
    <property type="match status" value="1"/>
</dbReference>
<keyword evidence="11" id="KW-1185">Reference proteome</keyword>
<dbReference type="PANTHER" id="PTHR10177">
    <property type="entry name" value="CYCLINS"/>
    <property type="match status" value="1"/>
</dbReference>
<evidence type="ECO:0000256" key="3">
    <source>
        <dbReference type="ARBA" id="ARBA00022618"/>
    </source>
</evidence>
<dbReference type="FunFam" id="1.10.472.10:FF:000013">
    <property type="entry name" value="Cyclin A1"/>
    <property type="match status" value="1"/>
</dbReference>
<evidence type="ECO:0000256" key="5">
    <source>
        <dbReference type="ARBA" id="ARBA00023306"/>
    </source>
</evidence>
<evidence type="ECO:0000256" key="1">
    <source>
        <dbReference type="ARBA" id="ARBA00006955"/>
    </source>
</evidence>
<keyword evidence="4 7" id="KW-0195">Cyclin</keyword>
<dbReference type="InterPro" id="IPR036915">
    <property type="entry name" value="Cyclin-like_sf"/>
</dbReference>
<dbReference type="InterPro" id="IPR013763">
    <property type="entry name" value="Cyclin-like_dom"/>
</dbReference>
<proteinExistence type="inferred from homology"/>
<dbReference type="CDD" id="cd20506">
    <property type="entry name" value="CYCLIN_AtCycA-like_rpt2"/>
    <property type="match status" value="1"/>
</dbReference>
<dbReference type="InterPro" id="IPR006671">
    <property type="entry name" value="Cyclin_N"/>
</dbReference>
<feature type="domain" description="Cyclin-like" evidence="8">
    <location>
        <begin position="291"/>
        <end position="379"/>
    </location>
</feature>